<comment type="caution">
    <text evidence="1">The sequence shown here is derived from an EMBL/GenBank/DDBJ whole genome shotgun (WGS) entry which is preliminary data.</text>
</comment>
<name>A0A919KHT3_9XANT</name>
<accession>A0A919KHT3</accession>
<dbReference type="Proteomes" id="UP000623958">
    <property type="component" value="Unassembled WGS sequence"/>
</dbReference>
<evidence type="ECO:0000313" key="2">
    <source>
        <dbReference type="Proteomes" id="UP000623958"/>
    </source>
</evidence>
<dbReference type="EMBL" id="BNBA01000010">
    <property type="protein sequence ID" value="GHH52434.1"/>
    <property type="molecule type" value="Genomic_DNA"/>
</dbReference>
<reference evidence="1" key="1">
    <citation type="journal article" date="2014" name="Int. J. Syst. Evol. Microbiol.">
        <title>Complete genome sequence of Corynebacterium casei LMG S-19264T (=DSM 44701T), isolated from a smear-ripened cheese.</title>
        <authorList>
            <consortium name="US DOE Joint Genome Institute (JGI-PGF)"/>
            <person name="Walter F."/>
            <person name="Albersmeier A."/>
            <person name="Kalinowski J."/>
            <person name="Ruckert C."/>
        </authorList>
    </citation>
    <scope>NUCLEOTIDE SEQUENCE</scope>
    <source>
        <strain evidence="1">JCM 13306</strain>
    </source>
</reference>
<gene>
    <name evidence="1" type="ORF">GCM10009090_16240</name>
</gene>
<keyword evidence="2" id="KW-1185">Reference proteome</keyword>
<reference evidence="1" key="2">
    <citation type="submission" date="2020-09" db="EMBL/GenBank/DDBJ databases">
        <authorList>
            <person name="Sun Q."/>
            <person name="Ohkuma M."/>
        </authorList>
    </citation>
    <scope>NUCLEOTIDE SEQUENCE</scope>
    <source>
        <strain evidence="1">JCM 13306</strain>
    </source>
</reference>
<sequence>MARLSTRNLRHRRGIAHDAAQLRIGLEHLTRAAAVRRIVRMNHAFQRALSRHLVRRAAA</sequence>
<dbReference type="RefSeq" id="WP_434029053.1">
    <property type="nucleotide sequence ID" value="NZ_BNBA01000010.1"/>
</dbReference>
<proteinExistence type="predicted"/>
<organism evidence="1 2">
    <name type="scientific">Xanthomonas boreopolis</name>
    <dbReference type="NCBI Taxonomy" id="86183"/>
    <lineage>
        <taxon>Bacteria</taxon>
        <taxon>Pseudomonadati</taxon>
        <taxon>Pseudomonadota</taxon>
        <taxon>Gammaproteobacteria</taxon>
        <taxon>Lysobacterales</taxon>
        <taxon>Lysobacteraceae</taxon>
        <taxon>Xanthomonas</taxon>
    </lineage>
</organism>
<dbReference type="AlphaFoldDB" id="A0A919KHT3"/>
<evidence type="ECO:0000313" key="1">
    <source>
        <dbReference type="EMBL" id="GHH52434.1"/>
    </source>
</evidence>
<protein>
    <submittedName>
        <fullName evidence="1">Uncharacterized protein</fullName>
    </submittedName>
</protein>